<evidence type="ECO:0000313" key="6">
    <source>
        <dbReference type="EMBL" id="SJZ51625.1"/>
    </source>
</evidence>
<dbReference type="Gene3D" id="3.40.50.10420">
    <property type="entry name" value="NagB/RpiA/CoA transferase-like"/>
    <property type="match status" value="1"/>
</dbReference>
<evidence type="ECO:0000256" key="3">
    <source>
        <dbReference type="ARBA" id="ARBA00022840"/>
    </source>
</evidence>
<evidence type="ECO:0000256" key="4">
    <source>
        <dbReference type="PIRSR" id="PIRSR006806-1"/>
    </source>
</evidence>
<dbReference type="GO" id="GO:0005524">
    <property type="term" value="F:ATP binding"/>
    <property type="evidence" value="ECO:0007669"/>
    <property type="project" value="UniProtKB-KW"/>
</dbReference>
<protein>
    <recommendedName>
        <fullName evidence="5">5-formyltetrahydrofolate cyclo-ligase</fullName>
        <ecNumber evidence="5">6.3.3.2</ecNumber>
    </recommendedName>
</protein>
<dbReference type="Proteomes" id="UP000190395">
    <property type="component" value="Unassembled WGS sequence"/>
</dbReference>
<gene>
    <name evidence="6" type="ORF">SAMN02745152_00449</name>
</gene>
<dbReference type="AlphaFoldDB" id="A0A1T4LA42"/>
<evidence type="ECO:0000256" key="1">
    <source>
        <dbReference type="ARBA" id="ARBA00010638"/>
    </source>
</evidence>
<feature type="binding site" evidence="4">
    <location>
        <begin position="150"/>
        <end position="158"/>
    </location>
    <ligand>
        <name>ATP</name>
        <dbReference type="ChEBI" id="CHEBI:30616"/>
    </ligand>
</feature>
<dbReference type="GeneID" id="303366719"/>
<dbReference type="GO" id="GO:0046872">
    <property type="term" value="F:metal ion binding"/>
    <property type="evidence" value="ECO:0007669"/>
    <property type="project" value="UniProtKB-KW"/>
</dbReference>
<evidence type="ECO:0000313" key="7">
    <source>
        <dbReference type="Proteomes" id="UP000190395"/>
    </source>
</evidence>
<dbReference type="InterPro" id="IPR024185">
    <property type="entry name" value="FTHF_cligase-like_sf"/>
</dbReference>
<keyword evidence="2 4" id="KW-0547">Nucleotide-binding</keyword>
<feature type="binding site" evidence="4">
    <location>
        <position position="58"/>
    </location>
    <ligand>
        <name>substrate</name>
    </ligand>
</feature>
<comment type="catalytic activity">
    <reaction evidence="5">
        <text>(6S)-5-formyl-5,6,7,8-tetrahydrofolate + ATP = (6R)-5,10-methenyltetrahydrofolate + ADP + phosphate</text>
        <dbReference type="Rhea" id="RHEA:10488"/>
        <dbReference type="ChEBI" id="CHEBI:30616"/>
        <dbReference type="ChEBI" id="CHEBI:43474"/>
        <dbReference type="ChEBI" id="CHEBI:57455"/>
        <dbReference type="ChEBI" id="CHEBI:57457"/>
        <dbReference type="ChEBI" id="CHEBI:456216"/>
        <dbReference type="EC" id="6.3.3.2"/>
    </reaction>
</comment>
<accession>A0A1T4LA42</accession>
<keyword evidence="6" id="KW-0436">Ligase</keyword>
<dbReference type="STRING" id="225004.SAMN02745152_00449"/>
<dbReference type="InterPro" id="IPR037171">
    <property type="entry name" value="NagB/RpiA_transferase-like"/>
</dbReference>
<name>A0A1T4LA42_9SPIR</name>
<dbReference type="PANTHER" id="PTHR23407:SF1">
    <property type="entry name" value="5-FORMYLTETRAHYDROFOLATE CYCLO-LIGASE"/>
    <property type="match status" value="1"/>
</dbReference>
<dbReference type="RefSeq" id="WP_078930209.1">
    <property type="nucleotide sequence ID" value="NZ_CAMCOW010000051.1"/>
</dbReference>
<evidence type="ECO:0000256" key="5">
    <source>
        <dbReference type="RuleBase" id="RU361279"/>
    </source>
</evidence>
<evidence type="ECO:0000256" key="2">
    <source>
        <dbReference type="ARBA" id="ARBA00022741"/>
    </source>
</evidence>
<feature type="binding site" evidence="4">
    <location>
        <position position="63"/>
    </location>
    <ligand>
        <name>substrate</name>
    </ligand>
</feature>
<dbReference type="EC" id="6.3.3.2" evidence="5"/>
<keyword evidence="5" id="KW-0479">Metal-binding</keyword>
<dbReference type="Pfam" id="PF01812">
    <property type="entry name" value="5-FTHF_cyc-lig"/>
    <property type="match status" value="1"/>
</dbReference>
<keyword evidence="7" id="KW-1185">Reference proteome</keyword>
<dbReference type="OrthoDB" id="9801938at2"/>
<dbReference type="InterPro" id="IPR002698">
    <property type="entry name" value="FTHF_cligase"/>
</dbReference>
<dbReference type="NCBIfam" id="TIGR02727">
    <property type="entry name" value="MTHFS_bact"/>
    <property type="match status" value="1"/>
</dbReference>
<dbReference type="EMBL" id="FUXC01000002">
    <property type="protein sequence ID" value="SJZ51625.1"/>
    <property type="molecule type" value="Genomic_DNA"/>
</dbReference>
<proteinExistence type="inferred from homology"/>
<dbReference type="GO" id="GO:0035999">
    <property type="term" value="P:tetrahydrofolate interconversion"/>
    <property type="evidence" value="ECO:0007669"/>
    <property type="project" value="TreeGrafter"/>
</dbReference>
<comment type="cofactor">
    <cofactor evidence="5">
        <name>Mg(2+)</name>
        <dbReference type="ChEBI" id="CHEBI:18420"/>
    </cofactor>
</comment>
<feature type="binding site" evidence="4">
    <location>
        <begin position="10"/>
        <end position="14"/>
    </location>
    <ligand>
        <name>ATP</name>
        <dbReference type="ChEBI" id="CHEBI:30616"/>
    </ligand>
</feature>
<sequence length="202" mass="23062">MDCKNVYEEKKLLRSKMRKLLKEKYSDVKNIQTAGNSAAQKIILSEEFKNSDLVFSYIPYGFEIDPMFLVEFAWKMKKTVCVPRVVPDSNLMDFYFLEPELSIQNQLESGAFGILEPKLTLKKVLTDSSLKGKKIFMVVPGLAFSKDGARLGKGKGFYDLYIPRLLKSGCSLFTAGFAYCEQIVENIPVEKTDFFLDRIFTP</sequence>
<dbReference type="GO" id="GO:0030272">
    <property type="term" value="F:5-formyltetrahydrofolate cyclo-ligase activity"/>
    <property type="evidence" value="ECO:0007669"/>
    <property type="project" value="UniProtKB-EC"/>
</dbReference>
<dbReference type="GO" id="GO:0009396">
    <property type="term" value="P:folic acid-containing compound biosynthetic process"/>
    <property type="evidence" value="ECO:0007669"/>
    <property type="project" value="TreeGrafter"/>
</dbReference>
<keyword evidence="3 4" id="KW-0067">ATP-binding</keyword>
<organism evidence="6 7">
    <name type="scientific">Treponema berlinense</name>
    <dbReference type="NCBI Taxonomy" id="225004"/>
    <lineage>
        <taxon>Bacteria</taxon>
        <taxon>Pseudomonadati</taxon>
        <taxon>Spirochaetota</taxon>
        <taxon>Spirochaetia</taxon>
        <taxon>Spirochaetales</taxon>
        <taxon>Treponemataceae</taxon>
        <taxon>Treponema</taxon>
    </lineage>
</organism>
<reference evidence="6 7" key="1">
    <citation type="submission" date="2017-02" db="EMBL/GenBank/DDBJ databases">
        <authorList>
            <person name="Peterson S.W."/>
        </authorList>
    </citation>
    <scope>NUCLEOTIDE SEQUENCE [LARGE SCALE GENOMIC DNA]</scope>
    <source>
        <strain evidence="6 7">ATCC BAA-909</strain>
    </source>
</reference>
<comment type="similarity">
    <text evidence="1 5">Belongs to the 5-formyltetrahydrofolate cyclo-ligase family.</text>
</comment>
<dbReference type="PANTHER" id="PTHR23407">
    <property type="entry name" value="ATPASE INHIBITOR/5-FORMYLTETRAHYDROFOLATE CYCLO-LIGASE"/>
    <property type="match status" value="1"/>
</dbReference>
<keyword evidence="5" id="KW-0460">Magnesium</keyword>
<dbReference type="SUPFAM" id="SSF100950">
    <property type="entry name" value="NagB/RpiA/CoA transferase-like"/>
    <property type="match status" value="1"/>
</dbReference>
<dbReference type="PIRSF" id="PIRSF006806">
    <property type="entry name" value="FTHF_cligase"/>
    <property type="match status" value="1"/>
</dbReference>